<accession>A0A2T6KB93</accession>
<gene>
    <name evidence="1" type="ORF">C8N45_11170</name>
</gene>
<organism evidence="1 2">
    <name type="scientific">Yoonia sediminilitoris</name>
    <dbReference type="NCBI Taxonomy" id="1286148"/>
    <lineage>
        <taxon>Bacteria</taxon>
        <taxon>Pseudomonadati</taxon>
        <taxon>Pseudomonadota</taxon>
        <taxon>Alphaproteobacteria</taxon>
        <taxon>Rhodobacterales</taxon>
        <taxon>Paracoccaceae</taxon>
        <taxon>Yoonia</taxon>
    </lineage>
</organism>
<protein>
    <recommendedName>
        <fullName evidence="3">Dihydroorotate dehydrogenase</fullName>
    </recommendedName>
</protein>
<dbReference type="Proteomes" id="UP000244523">
    <property type="component" value="Unassembled WGS sequence"/>
</dbReference>
<evidence type="ECO:0008006" key="3">
    <source>
        <dbReference type="Google" id="ProtNLM"/>
    </source>
</evidence>
<sequence>MMTDPKDDVLDDLFAQARATPPQVGADLMGRVLADADQTQAQAGPQAAPIARQGYLVRIMESLGGWSAVGGLTAATLIGVWIGAAPPEVLDDVAAGLSGEVLSLTLFDQTSFYFEEGLADG</sequence>
<name>A0A2T6KB93_9RHOB</name>
<dbReference type="OrthoDB" id="7863719at2"/>
<evidence type="ECO:0000313" key="1">
    <source>
        <dbReference type="EMBL" id="PUB12093.1"/>
    </source>
</evidence>
<evidence type="ECO:0000313" key="2">
    <source>
        <dbReference type="Proteomes" id="UP000244523"/>
    </source>
</evidence>
<proteinExistence type="predicted"/>
<comment type="caution">
    <text evidence="1">The sequence shown here is derived from an EMBL/GenBank/DDBJ whole genome shotgun (WGS) entry which is preliminary data.</text>
</comment>
<reference evidence="1 2" key="1">
    <citation type="submission" date="2018-04" db="EMBL/GenBank/DDBJ databases">
        <title>Genomic Encyclopedia of Archaeal and Bacterial Type Strains, Phase II (KMG-II): from individual species to whole genera.</title>
        <authorList>
            <person name="Goeker M."/>
        </authorList>
    </citation>
    <scope>NUCLEOTIDE SEQUENCE [LARGE SCALE GENOMIC DNA]</scope>
    <source>
        <strain evidence="1 2">DSM 29955</strain>
    </source>
</reference>
<dbReference type="EMBL" id="QBUD01000011">
    <property type="protein sequence ID" value="PUB12093.1"/>
    <property type="molecule type" value="Genomic_DNA"/>
</dbReference>
<dbReference type="AlphaFoldDB" id="A0A2T6KB93"/>
<keyword evidence="2" id="KW-1185">Reference proteome</keyword>